<dbReference type="GO" id="GO:0006886">
    <property type="term" value="P:intracellular protein transport"/>
    <property type="evidence" value="ECO:0007669"/>
    <property type="project" value="UniProtKB-UniRule"/>
</dbReference>
<proteinExistence type="inferred from homology"/>
<dbReference type="InterPro" id="IPR001392">
    <property type="entry name" value="Clathrin_mu"/>
</dbReference>
<dbReference type="PIRSF" id="PIRSF005992">
    <property type="entry name" value="Clathrin_mu"/>
    <property type="match status" value="1"/>
</dbReference>
<keyword evidence="8" id="KW-0968">Cytoplasmic vesicle</keyword>
<dbReference type="FunFam" id="3.30.450.60:FF:000012">
    <property type="entry name" value="AP-3 complex subunit mu-1 isoform X1"/>
    <property type="match status" value="1"/>
</dbReference>
<evidence type="ECO:0000313" key="12">
    <source>
        <dbReference type="Proteomes" id="UP000694700"/>
    </source>
</evidence>
<dbReference type="PROSITE" id="PS51072">
    <property type="entry name" value="MHD"/>
    <property type="match status" value="1"/>
</dbReference>
<dbReference type="PROSITE" id="PS00990">
    <property type="entry name" value="CLAT_ADAPTOR_M_1"/>
    <property type="match status" value="1"/>
</dbReference>
<reference evidence="11" key="1">
    <citation type="submission" date="2025-08" db="UniProtKB">
        <authorList>
            <consortium name="Ensembl"/>
        </authorList>
    </citation>
    <scope>IDENTIFICATION</scope>
</reference>
<evidence type="ECO:0000256" key="4">
    <source>
        <dbReference type="ARBA" id="ARBA00022448"/>
    </source>
</evidence>
<dbReference type="GO" id="GO:0030131">
    <property type="term" value="C:clathrin adaptor complex"/>
    <property type="evidence" value="ECO:0007669"/>
    <property type="project" value="UniProtKB-UniRule"/>
</dbReference>
<organism evidence="11 12">
    <name type="scientific">Cyprinus carpio</name>
    <name type="common">Common carp</name>
    <dbReference type="NCBI Taxonomy" id="7962"/>
    <lineage>
        <taxon>Eukaryota</taxon>
        <taxon>Metazoa</taxon>
        <taxon>Chordata</taxon>
        <taxon>Craniata</taxon>
        <taxon>Vertebrata</taxon>
        <taxon>Euteleostomi</taxon>
        <taxon>Actinopterygii</taxon>
        <taxon>Neopterygii</taxon>
        <taxon>Teleostei</taxon>
        <taxon>Ostariophysi</taxon>
        <taxon>Cypriniformes</taxon>
        <taxon>Cyprinidae</taxon>
        <taxon>Cyprininae</taxon>
        <taxon>Cyprinus</taxon>
    </lineage>
</organism>
<dbReference type="CDD" id="cd14837">
    <property type="entry name" value="AP3_Mu_N"/>
    <property type="match status" value="1"/>
</dbReference>
<sequence>MIHSLFLVNASGDIFLEKHWKSVVSRSVCDYFFEALERATEPENVPPVIPTPHHFLINVLRHRIYFVAVIQSEVPPLFVIEFLHRVVDTFQDYFGVCSEAAIKDNVVVVYELLEEMLDNGFPLATESNILKELIKPPTILRTVVNTITGSTNVGEQLPTGQLSVVPWRRTGVKYTNNEAYFDVVEEIDAIIDKSGSTITAEIQGVIDACVKLTGMPDLTLSFMVNLDISSELNFACCFARQCTVTPVTTVFFSLVAIPVYVKHNISFREGSSQGRFELTLGPKQTMGKAVESVLVSSQLPRGVLNANLSPSQGTYTFDPVTKLLSWDVGKINPQKLPSLKGSVSLQTGASKPDENPTINIQFKIQQLAISGLKVNRLDMYGEKYKPFKGIKYMTKAGKFQVRT</sequence>
<evidence type="ECO:0000256" key="2">
    <source>
        <dbReference type="ARBA" id="ARBA00004555"/>
    </source>
</evidence>
<evidence type="ECO:0000256" key="6">
    <source>
        <dbReference type="ARBA" id="ARBA00023034"/>
    </source>
</evidence>
<dbReference type="Proteomes" id="UP000694700">
    <property type="component" value="Unplaced"/>
</dbReference>
<keyword evidence="6" id="KW-0333">Golgi apparatus</keyword>
<dbReference type="InterPro" id="IPR022775">
    <property type="entry name" value="AP_mu_sigma_su"/>
</dbReference>
<dbReference type="InterPro" id="IPR050431">
    <property type="entry name" value="Adaptor_comp_med_subunit"/>
</dbReference>
<dbReference type="Gene3D" id="3.30.450.60">
    <property type="match status" value="1"/>
</dbReference>
<dbReference type="SUPFAM" id="SSF49447">
    <property type="entry name" value="Second domain of Mu2 adaptin subunit (ap50) of ap2 adaptor"/>
    <property type="match status" value="1"/>
</dbReference>
<evidence type="ECO:0000256" key="9">
    <source>
        <dbReference type="PIRNR" id="PIRNR005992"/>
    </source>
</evidence>
<protein>
    <submittedName>
        <fullName evidence="11">Adaptor related protein complex 3 subunit mu 2</fullName>
    </submittedName>
</protein>
<evidence type="ECO:0000256" key="1">
    <source>
        <dbReference type="ARBA" id="ARBA00004180"/>
    </source>
</evidence>
<dbReference type="GO" id="GO:0016192">
    <property type="term" value="P:vesicle-mediated transport"/>
    <property type="evidence" value="ECO:0007669"/>
    <property type="project" value="InterPro"/>
</dbReference>
<dbReference type="FunFam" id="2.60.40.1170:FF:000009">
    <property type="entry name" value="AP-3 complex subunit mu-1-like protein"/>
    <property type="match status" value="1"/>
</dbReference>
<feature type="domain" description="MHD" evidence="10">
    <location>
        <begin position="176"/>
        <end position="402"/>
    </location>
</feature>
<dbReference type="InterPro" id="IPR028565">
    <property type="entry name" value="MHD"/>
</dbReference>
<evidence type="ECO:0000256" key="3">
    <source>
        <dbReference type="ARBA" id="ARBA00005324"/>
    </source>
</evidence>
<dbReference type="PANTHER" id="PTHR10529">
    <property type="entry name" value="AP COMPLEX SUBUNIT MU"/>
    <property type="match status" value="1"/>
</dbReference>
<comment type="similarity">
    <text evidence="3 9">Belongs to the adaptor complexes medium subunit family.</text>
</comment>
<dbReference type="PRINTS" id="PR00314">
    <property type="entry name" value="CLATHRINADPT"/>
</dbReference>
<dbReference type="Pfam" id="PF01217">
    <property type="entry name" value="Clat_adaptor_s"/>
    <property type="match status" value="1"/>
</dbReference>
<dbReference type="GO" id="GO:0030659">
    <property type="term" value="C:cytoplasmic vesicle membrane"/>
    <property type="evidence" value="ECO:0007669"/>
    <property type="project" value="UniProtKB-SubCell"/>
</dbReference>
<keyword evidence="5 9" id="KW-0653">Protein transport</keyword>
<dbReference type="InterPro" id="IPR018240">
    <property type="entry name" value="Clathrin_mu_CS"/>
</dbReference>
<dbReference type="InterPro" id="IPR036168">
    <property type="entry name" value="AP2_Mu_C_sf"/>
</dbReference>
<dbReference type="GO" id="GO:0005794">
    <property type="term" value="C:Golgi apparatus"/>
    <property type="evidence" value="ECO:0007669"/>
    <property type="project" value="UniProtKB-SubCell"/>
</dbReference>
<evidence type="ECO:0000256" key="5">
    <source>
        <dbReference type="ARBA" id="ARBA00022927"/>
    </source>
</evidence>
<evidence type="ECO:0000256" key="8">
    <source>
        <dbReference type="ARBA" id="ARBA00023329"/>
    </source>
</evidence>
<dbReference type="InterPro" id="IPR011012">
    <property type="entry name" value="Longin-like_dom_sf"/>
</dbReference>
<dbReference type="SUPFAM" id="SSF64356">
    <property type="entry name" value="SNARE-like"/>
    <property type="match status" value="1"/>
</dbReference>
<name>A0A8C1TIV6_CYPCA</name>
<evidence type="ECO:0000256" key="7">
    <source>
        <dbReference type="ARBA" id="ARBA00023136"/>
    </source>
</evidence>
<dbReference type="Pfam" id="PF00928">
    <property type="entry name" value="Adap_comp_sub"/>
    <property type="match status" value="1"/>
</dbReference>
<accession>A0A8C1TIV6</accession>
<dbReference type="AlphaFoldDB" id="A0A8C1TIV6"/>
<dbReference type="Gene3D" id="2.60.40.1170">
    <property type="entry name" value="Mu homology domain, subdomain B"/>
    <property type="match status" value="2"/>
</dbReference>
<evidence type="ECO:0000259" key="10">
    <source>
        <dbReference type="PROSITE" id="PS51072"/>
    </source>
</evidence>
<keyword evidence="7" id="KW-0472">Membrane</keyword>
<comment type="subcellular location">
    <subcellularLocation>
        <location evidence="1">Cytoplasmic vesicle membrane</location>
        <topology evidence="1">Peripheral membrane protein</topology>
        <orientation evidence="1">Cytoplasmic side</orientation>
    </subcellularLocation>
    <subcellularLocation>
        <location evidence="2">Golgi apparatus</location>
    </subcellularLocation>
</comment>
<evidence type="ECO:0000313" key="11">
    <source>
        <dbReference type="Ensembl" id="ENSCCRP00015023442.1"/>
    </source>
</evidence>
<dbReference type="Ensembl" id="ENSCCRT00015024300.1">
    <property type="protein sequence ID" value="ENSCCRP00015023442.1"/>
    <property type="gene ID" value="ENSCCRG00015010053.1"/>
</dbReference>
<keyword evidence="4 9" id="KW-0813">Transport</keyword>